<protein>
    <submittedName>
        <fullName evidence="2">Uncharacterized protein</fullName>
    </submittedName>
</protein>
<accession>A0A1Z5KIT9</accession>
<evidence type="ECO:0000313" key="2">
    <source>
        <dbReference type="EMBL" id="GAX25951.1"/>
    </source>
</evidence>
<name>A0A1Z5KIT9_FISSO</name>
<dbReference type="Proteomes" id="UP000198406">
    <property type="component" value="Unassembled WGS sequence"/>
</dbReference>
<keyword evidence="3" id="KW-1185">Reference proteome</keyword>
<dbReference type="InParanoid" id="A0A1Z5KIT9"/>
<sequence length="330" mass="38258">MNLIQRACVKYRPTALQRVKIENAIRQHQHQRPLPQMPVSTAFNHSFQPTRSFSFSSIFDTKYNNNDHRHEGIEMHPQSISNQIQPGNFIIRPGPTQKKRYTEFVYGYFWMLKDLSKSNEKPILSNVELIPEAKAKTFPRLSQIKSLTGHVVNLPEYFWRKNRAMDAHAQCTVVAVSFRDFGYQLLSSWLNTFREAFAESNKRDRVEIIRLNISEGWFHKYILKGFILGFTRNNTPTEEHDQTFVYFGSSQQLEIFRDSLRMHNAMTGYVFLLDGLGRVRFAGCGPATDEEVERLVGMANELMSPAKFDWSAPRSTSGRGVSANKRPKRR</sequence>
<organism evidence="2 3">
    <name type="scientific">Fistulifera solaris</name>
    <name type="common">Oleaginous diatom</name>
    <dbReference type="NCBI Taxonomy" id="1519565"/>
    <lineage>
        <taxon>Eukaryota</taxon>
        <taxon>Sar</taxon>
        <taxon>Stramenopiles</taxon>
        <taxon>Ochrophyta</taxon>
        <taxon>Bacillariophyta</taxon>
        <taxon>Bacillariophyceae</taxon>
        <taxon>Bacillariophycidae</taxon>
        <taxon>Naviculales</taxon>
        <taxon>Naviculaceae</taxon>
        <taxon>Fistulifera</taxon>
    </lineage>
</organism>
<dbReference type="EMBL" id="BDSP01000234">
    <property type="protein sequence ID" value="GAX25951.1"/>
    <property type="molecule type" value="Genomic_DNA"/>
</dbReference>
<evidence type="ECO:0000256" key="1">
    <source>
        <dbReference type="SAM" id="MobiDB-lite"/>
    </source>
</evidence>
<dbReference type="Pfam" id="PF05176">
    <property type="entry name" value="ATP-synt_10"/>
    <property type="match status" value="1"/>
</dbReference>
<dbReference type="AlphaFoldDB" id="A0A1Z5KIT9"/>
<dbReference type="GO" id="GO:0005743">
    <property type="term" value="C:mitochondrial inner membrane"/>
    <property type="evidence" value="ECO:0007669"/>
    <property type="project" value="TreeGrafter"/>
</dbReference>
<gene>
    <name evidence="2" type="ORF">FisN_6Hu009</name>
</gene>
<dbReference type="InterPro" id="IPR007849">
    <property type="entry name" value="ATP10"/>
</dbReference>
<feature type="region of interest" description="Disordered" evidence="1">
    <location>
        <begin position="309"/>
        <end position="330"/>
    </location>
</feature>
<evidence type="ECO:0000313" key="3">
    <source>
        <dbReference type="Proteomes" id="UP000198406"/>
    </source>
</evidence>
<dbReference type="PANTHER" id="PTHR28106">
    <property type="entry name" value="MITOCHONDRIAL ATPASE COMPLEX SUBUNIT ATP10"/>
    <property type="match status" value="1"/>
</dbReference>
<dbReference type="GO" id="GO:0033615">
    <property type="term" value="P:mitochondrial proton-transporting ATP synthase complex assembly"/>
    <property type="evidence" value="ECO:0007669"/>
    <property type="project" value="TreeGrafter"/>
</dbReference>
<dbReference type="OrthoDB" id="17089at2759"/>
<dbReference type="PANTHER" id="PTHR28106:SF1">
    <property type="entry name" value="MITOCHONDRIAL ATPASE COMPLEX SUBUNIT ATP10"/>
    <property type="match status" value="1"/>
</dbReference>
<reference evidence="2 3" key="1">
    <citation type="journal article" date="2015" name="Plant Cell">
        <title>Oil accumulation by the oleaginous diatom Fistulifera solaris as revealed by the genome and transcriptome.</title>
        <authorList>
            <person name="Tanaka T."/>
            <person name="Maeda Y."/>
            <person name="Veluchamy A."/>
            <person name="Tanaka M."/>
            <person name="Abida H."/>
            <person name="Marechal E."/>
            <person name="Bowler C."/>
            <person name="Muto M."/>
            <person name="Sunaga Y."/>
            <person name="Tanaka M."/>
            <person name="Yoshino T."/>
            <person name="Taniguchi T."/>
            <person name="Fukuda Y."/>
            <person name="Nemoto M."/>
            <person name="Matsumoto M."/>
            <person name="Wong P.S."/>
            <person name="Aburatani S."/>
            <person name="Fujibuchi W."/>
        </authorList>
    </citation>
    <scope>NUCLEOTIDE SEQUENCE [LARGE SCALE GENOMIC DNA]</scope>
    <source>
        <strain evidence="2 3">JPCC DA0580</strain>
    </source>
</reference>
<comment type="caution">
    <text evidence="2">The sequence shown here is derived from an EMBL/GenBank/DDBJ whole genome shotgun (WGS) entry which is preliminary data.</text>
</comment>
<proteinExistence type="predicted"/>